<name>A0A6J6LB63_9ZZZZ</name>
<dbReference type="Pfam" id="PF03308">
    <property type="entry name" value="MeaB"/>
    <property type="match status" value="1"/>
</dbReference>
<keyword evidence="5" id="KW-0143">Chaperone</keyword>
<keyword evidence="3" id="KW-0378">Hydrolase</keyword>
<dbReference type="InterPro" id="IPR005129">
    <property type="entry name" value="GTPase_ArgK"/>
</dbReference>
<proteinExistence type="inferred from homology"/>
<dbReference type="Gene3D" id="3.40.50.300">
    <property type="entry name" value="P-loop containing nucleotide triphosphate hydrolases"/>
    <property type="match status" value="1"/>
</dbReference>
<comment type="similarity">
    <text evidence="1">Belongs to the SIMIBI class G3E GTPase family. ArgK/MeaB subfamily.</text>
</comment>
<dbReference type="EMBL" id="CAEZWP010000025">
    <property type="protein sequence ID" value="CAB4658852.1"/>
    <property type="molecule type" value="Genomic_DNA"/>
</dbReference>
<organism evidence="7">
    <name type="scientific">freshwater metagenome</name>
    <dbReference type="NCBI Taxonomy" id="449393"/>
    <lineage>
        <taxon>unclassified sequences</taxon>
        <taxon>metagenomes</taxon>
        <taxon>ecological metagenomes</taxon>
    </lineage>
</organism>
<dbReference type="InterPro" id="IPR052040">
    <property type="entry name" value="GTPase/Isobutyryl-CoA_mutase"/>
</dbReference>
<dbReference type="EMBL" id="CAFAZY010000083">
    <property type="protein sequence ID" value="CAB4843251.1"/>
    <property type="molecule type" value="Genomic_DNA"/>
</dbReference>
<dbReference type="GO" id="GO:0005525">
    <property type="term" value="F:GTP binding"/>
    <property type="evidence" value="ECO:0007669"/>
    <property type="project" value="UniProtKB-KW"/>
</dbReference>
<dbReference type="GO" id="GO:0003924">
    <property type="term" value="F:GTPase activity"/>
    <property type="evidence" value="ECO:0007669"/>
    <property type="project" value="InterPro"/>
</dbReference>
<evidence type="ECO:0000259" key="6">
    <source>
        <dbReference type="SMART" id="SM00382"/>
    </source>
</evidence>
<sequence length="251" mass="26495">MTVVSMHEPEWQALLKSVSLKSPRELARAISYAENELTVQVPSSTSASRVIGITGSPGVGKSTTVNALITSLRSEGKTIAVLAVDPSSPISGGALLGDRIRLGEHFLDPHVFIRSIATRGHLGGLSATIESIINIVKLAGFDYIFVETVGVGQSEVEVMKFVETVVVVMAPGMGDGIQASKAGILEIGDIFLVNKSDRDGAKETAKELESSLHLSAKPLSWIPLVLLGAMEKSVGITELISAINQHGEKSK</sequence>
<dbReference type="SUPFAM" id="SSF52540">
    <property type="entry name" value="P-loop containing nucleoside triphosphate hydrolases"/>
    <property type="match status" value="1"/>
</dbReference>
<gene>
    <name evidence="7" type="ORF">UFOPK2265_00655</name>
    <name evidence="8" type="ORF">UFOPK3255_00705</name>
</gene>
<dbReference type="SMART" id="SM00382">
    <property type="entry name" value="AAA"/>
    <property type="match status" value="1"/>
</dbReference>
<dbReference type="InterPro" id="IPR003593">
    <property type="entry name" value="AAA+_ATPase"/>
</dbReference>
<evidence type="ECO:0000313" key="7">
    <source>
        <dbReference type="EMBL" id="CAB4658852.1"/>
    </source>
</evidence>
<evidence type="ECO:0000256" key="3">
    <source>
        <dbReference type="ARBA" id="ARBA00022801"/>
    </source>
</evidence>
<accession>A0A6J6LB63</accession>
<dbReference type="AlphaFoldDB" id="A0A6J6LB63"/>
<keyword evidence="4" id="KW-0342">GTP-binding</keyword>
<feature type="domain" description="AAA+ ATPase" evidence="6">
    <location>
        <begin position="47"/>
        <end position="191"/>
    </location>
</feature>
<dbReference type="InterPro" id="IPR027417">
    <property type="entry name" value="P-loop_NTPase"/>
</dbReference>
<evidence type="ECO:0000256" key="2">
    <source>
        <dbReference type="ARBA" id="ARBA00022741"/>
    </source>
</evidence>
<evidence type="ECO:0000256" key="1">
    <source>
        <dbReference type="ARBA" id="ARBA00009625"/>
    </source>
</evidence>
<evidence type="ECO:0000256" key="4">
    <source>
        <dbReference type="ARBA" id="ARBA00023134"/>
    </source>
</evidence>
<keyword evidence="2" id="KW-0547">Nucleotide-binding</keyword>
<evidence type="ECO:0000256" key="5">
    <source>
        <dbReference type="ARBA" id="ARBA00023186"/>
    </source>
</evidence>
<dbReference type="PANTHER" id="PTHR43087:SF1">
    <property type="entry name" value="LAO_AO TRANSPORT SYSTEM ATPASE"/>
    <property type="match status" value="1"/>
</dbReference>
<evidence type="ECO:0000313" key="8">
    <source>
        <dbReference type="EMBL" id="CAB4843251.1"/>
    </source>
</evidence>
<protein>
    <submittedName>
        <fullName evidence="7">Unannotated protein</fullName>
    </submittedName>
</protein>
<reference evidence="7" key="1">
    <citation type="submission" date="2020-05" db="EMBL/GenBank/DDBJ databases">
        <authorList>
            <person name="Chiriac C."/>
            <person name="Salcher M."/>
            <person name="Ghai R."/>
            <person name="Kavagutti S V."/>
        </authorList>
    </citation>
    <scope>NUCLEOTIDE SEQUENCE</scope>
</reference>
<dbReference type="NCBIfam" id="TIGR00750">
    <property type="entry name" value="lao"/>
    <property type="match status" value="1"/>
</dbReference>
<dbReference type="PANTHER" id="PTHR43087">
    <property type="entry name" value="LYSINE/ARGININE/ORNITHINE TRANSPORT SYSTEM KINASE"/>
    <property type="match status" value="1"/>
</dbReference>